<dbReference type="PANTHER" id="PTHR45826">
    <property type="entry name" value="POLYAMINE TRANSPORTER PUT1"/>
    <property type="match status" value="1"/>
</dbReference>
<dbReference type="Proteomes" id="UP000775213">
    <property type="component" value="Unassembled WGS sequence"/>
</dbReference>
<dbReference type="GO" id="GO:0005886">
    <property type="term" value="C:plasma membrane"/>
    <property type="evidence" value="ECO:0007669"/>
    <property type="project" value="UniProtKB-SubCell"/>
</dbReference>
<keyword evidence="6" id="KW-1185">Reference proteome</keyword>
<protein>
    <submittedName>
        <fullName evidence="5">Uncharacterized protein</fullName>
    </submittedName>
</protein>
<feature type="transmembrane region" description="Helical" evidence="4">
    <location>
        <begin position="7"/>
        <end position="27"/>
    </location>
</feature>
<comment type="subcellular location">
    <subcellularLocation>
        <location evidence="1">Cell membrane</location>
        <topology evidence="1">Multi-pass membrane protein</topology>
    </subcellularLocation>
</comment>
<gene>
    <name evidence="5" type="ORF">IEQ34_015092</name>
</gene>
<dbReference type="GO" id="GO:0022857">
    <property type="term" value="F:transmembrane transporter activity"/>
    <property type="evidence" value="ECO:0007669"/>
    <property type="project" value="InterPro"/>
</dbReference>
<dbReference type="InterPro" id="IPR044566">
    <property type="entry name" value="RMV1-like"/>
</dbReference>
<evidence type="ECO:0000313" key="5">
    <source>
        <dbReference type="EMBL" id="KAH0457185.1"/>
    </source>
</evidence>
<evidence type="ECO:0000256" key="2">
    <source>
        <dbReference type="ARBA" id="ARBA00022448"/>
    </source>
</evidence>
<feature type="transmembrane region" description="Helical" evidence="4">
    <location>
        <begin position="39"/>
        <end position="60"/>
    </location>
</feature>
<sequence>MRIINGVWLRWWVQVASALSNMGMFVAEISSDSYQIMGMAARGMLPVIGILFSTSGVVLLS</sequence>
<reference evidence="5 6" key="1">
    <citation type="journal article" date="2021" name="Hortic Res">
        <title>Chromosome-scale assembly of the Dendrobium chrysotoxum genome enhances the understanding of orchid evolution.</title>
        <authorList>
            <person name="Zhang Y."/>
            <person name="Zhang G.Q."/>
            <person name="Zhang D."/>
            <person name="Liu X.D."/>
            <person name="Xu X.Y."/>
            <person name="Sun W.H."/>
            <person name="Yu X."/>
            <person name="Zhu X."/>
            <person name="Wang Z.W."/>
            <person name="Zhao X."/>
            <person name="Zhong W.Y."/>
            <person name="Chen H."/>
            <person name="Yin W.L."/>
            <person name="Huang T."/>
            <person name="Niu S.C."/>
            <person name="Liu Z.J."/>
        </authorList>
    </citation>
    <scope>NUCLEOTIDE SEQUENCE [LARGE SCALE GENOMIC DNA]</scope>
    <source>
        <strain evidence="5">Lindl</strain>
    </source>
</reference>
<evidence type="ECO:0000256" key="1">
    <source>
        <dbReference type="ARBA" id="ARBA00004651"/>
    </source>
</evidence>
<keyword evidence="3" id="KW-1003">Cell membrane</keyword>
<keyword evidence="4" id="KW-1133">Transmembrane helix</keyword>
<accession>A0AAV7G5P5</accession>
<name>A0AAV7G5P5_DENCH</name>
<evidence type="ECO:0000256" key="3">
    <source>
        <dbReference type="ARBA" id="ARBA00022475"/>
    </source>
</evidence>
<keyword evidence="4" id="KW-0812">Transmembrane</keyword>
<comment type="caution">
    <text evidence="5">The sequence shown here is derived from an EMBL/GenBank/DDBJ whole genome shotgun (WGS) entry which is preliminary data.</text>
</comment>
<evidence type="ECO:0000256" key="4">
    <source>
        <dbReference type="SAM" id="Phobius"/>
    </source>
</evidence>
<evidence type="ECO:0000313" key="6">
    <source>
        <dbReference type="Proteomes" id="UP000775213"/>
    </source>
</evidence>
<proteinExistence type="predicted"/>
<dbReference type="EMBL" id="JAGFBR010000013">
    <property type="protein sequence ID" value="KAH0457185.1"/>
    <property type="molecule type" value="Genomic_DNA"/>
</dbReference>
<dbReference type="PANTHER" id="PTHR45826:SF2">
    <property type="entry name" value="AMINO ACID TRANSPORTER"/>
    <property type="match status" value="1"/>
</dbReference>
<keyword evidence="4" id="KW-0472">Membrane</keyword>
<organism evidence="5 6">
    <name type="scientific">Dendrobium chrysotoxum</name>
    <name type="common">Orchid</name>
    <dbReference type="NCBI Taxonomy" id="161865"/>
    <lineage>
        <taxon>Eukaryota</taxon>
        <taxon>Viridiplantae</taxon>
        <taxon>Streptophyta</taxon>
        <taxon>Embryophyta</taxon>
        <taxon>Tracheophyta</taxon>
        <taxon>Spermatophyta</taxon>
        <taxon>Magnoliopsida</taxon>
        <taxon>Liliopsida</taxon>
        <taxon>Asparagales</taxon>
        <taxon>Orchidaceae</taxon>
        <taxon>Epidendroideae</taxon>
        <taxon>Malaxideae</taxon>
        <taxon>Dendrobiinae</taxon>
        <taxon>Dendrobium</taxon>
    </lineage>
</organism>
<keyword evidence="2" id="KW-0813">Transport</keyword>
<dbReference type="AlphaFoldDB" id="A0AAV7G5P5"/>